<dbReference type="STRING" id="53326.A0A016U058"/>
<evidence type="ECO:0000259" key="5">
    <source>
        <dbReference type="Pfam" id="PF00135"/>
    </source>
</evidence>
<dbReference type="PROSITE" id="PS00941">
    <property type="entry name" value="CARBOXYLESTERASE_B_2"/>
    <property type="match status" value="1"/>
</dbReference>
<dbReference type="Pfam" id="PF00135">
    <property type="entry name" value="COesterase"/>
    <property type="match status" value="1"/>
</dbReference>
<dbReference type="SUPFAM" id="SSF53474">
    <property type="entry name" value="alpha/beta-Hydrolases"/>
    <property type="match status" value="1"/>
</dbReference>
<dbReference type="InterPro" id="IPR019826">
    <property type="entry name" value="Carboxylesterase_B_AS"/>
</dbReference>
<gene>
    <name evidence="6" type="primary">Acey_s0067.g6</name>
    <name evidence="6" type="ORF">Y032_0067g6</name>
</gene>
<evidence type="ECO:0000256" key="4">
    <source>
        <dbReference type="RuleBase" id="RU361235"/>
    </source>
</evidence>
<comment type="caution">
    <text evidence="6">The sequence shown here is derived from an EMBL/GenBank/DDBJ whole genome shotgun (WGS) entry which is preliminary data.</text>
</comment>
<dbReference type="InterPro" id="IPR019819">
    <property type="entry name" value="Carboxylesterase_B_CS"/>
</dbReference>
<organism evidence="6 7">
    <name type="scientific">Ancylostoma ceylanicum</name>
    <dbReference type="NCBI Taxonomy" id="53326"/>
    <lineage>
        <taxon>Eukaryota</taxon>
        <taxon>Metazoa</taxon>
        <taxon>Ecdysozoa</taxon>
        <taxon>Nematoda</taxon>
        <taxon>Chromadorea</taxon>
        <taxon>Rhabditida</taxon>
        <taxon>Rhabditina</taxon>
        <taxon>Rhabditomorpha</taxon>
        <taxon>Strongyloidea</taxon>
        <taxon>Ancylostomatidae</taxon>
        <taxon>Ancylostomatinae</taxon>
        <taxon>Ancylostoma</taxon>
    </lineage>
</organism>
<evidence type="ECO:0000256" key="2">
    <source>
        <dbReference type="ARBA" id="ARBA00022487"/>
    </source>
</evidence>
<accession>A0A016U058</accession>
<dbReference type="PANTHER" id="PTHR44590">
    <property type="entry name" value="CARBOXYLIC ESTER HYDROLASE-RELATED"/>
    <property type="match status" value="1"/>
</dbReference>
<dbReference type="Gene3D" id="3.40.50.1820">
    <property type="entry name" value="alpha/beta hydrolase"/>
    <property type="match status" value="1"/>
</dbReference>
<keyword evidence="3 4" id="KW-0378">Hydrolase</keyword>
<dbReference type="Proteomes" id="UP000024635">
    <property type="component" value="Unassembled WGS sequence"/>
</dbReference>
<evidence type="ECO:0000313" key="7">
    <source>
        <dbReference type="Proteomes" id="UP000024635"/>
    </source>
</evidence>
<dbReference type="GO" id="GO:0052689">
    <property type="term" value="F:carboxylic ester hydrolase activity"/>
    <property type="evidence" value="ECO:0007669"/>
    <property type="project" value="UniProtKB-KW"/>
</dbReference>
<dbReference type="EC" id="3.1.1.-" evidence="4"/>
<dbReference type="InterPro" id="IPR002018">
    <property type="entry name" value="CarbesteraseB"/>
</dbReference>
<dbReference type="PROSITE" id="PS00122">
    <property type="entry name" value="CARBOXYLESTERASE_B_1"/>
    <property type="match status" value="1"/>
</dbReference>
<evidence type="ECO:0000313" key="6">
    <source>
        <dbReference type="EMBL" id="EYC08227.1"/>
    </source>
</evidence>
<sequence>MLITRTFLQPSPTEGQSQNSLAYYVNSTLIVNPLQLSTKMKVRSRARISSLTIGKNAFTDKKGIPQCLVKTNYGMIEGKRHVTAKGFEIDAFLGVPYAQPPVGELRFKKPHRLEPWEGVKKCKQFGNRSVQDDMFWDKFTVYTPQSEDCLYLNIFAPAIDPVKSYPVMFYIHGGGFMMDSAVRYKPDKMARLLVSHGVVVVTIQYRLGYLGYFCTGDDVAKGNYGLWDQLEALKWTKENIHHFGGDPNRITVAGQSAGAVSTDLLSLSPLSRDMFHRKIVMGGSTFCYWSTTTKEKCADYCRQKALKLGWKPKDNYGSHEEESKDLLEFMRTVPAHKLGMHMIGNRVFFDEARLPLTPVVDGEILPKEIHELRAEAPTMESICGVGQQESLLFCALGAIRGTGKDMDKVVRELARKTGLSVTEVEGVMGRLYGDLKELRKDRKAMQEAYVTCTSDVFSNYGCYRYMQHSQQHNKPTYAYYFTHTSRNMWGWLATVAPFLGGTHSSDIIYLFDCNYFTAPLPMNKTDRVVSKMTSTAFMEFVKTGNPNTSEVPFTWEPVSKSGEMRMLEFSEKPSMIGKIFDNRMQRLQNIIKELLPRKSDSL</sequence>
<dbReference type="EMBL" id="JARK01001403">
    <property type="protein sequence ID" value="EYC08227.1"/>
    <property type="molecule type" value="Genomic_DNA"/>
</dbReference>
<dbReference type="AlphaFoldDB" id="A0A016U058"/>
<keyword evidence="2" id="KW-0719">Serine esterase</keyword>
<dbReference type="OrthoDB" id="3200163at2759"/>
<dbReference type="PANTHER" id="PTHR44590:SF4">
    <property type="entry name" value="CARBOXYLIC ESTER HYDROLASE"/>
    <property type="match status" value="1"/>
</dbReference>
<name>A0A016U058_9BILA</name>
<keyword evidence="7" id="KW-1185">Reference proteome</keyword>
<feature type="domain" description="Carboxylesterase type B" evidence="5">
    <location>
        <begin position="68"/>
        <end position="583"/>
    </location>
</feature>
<comment type="similarity">
    <text evidence="1 4">Belongs to the type-B carboxylesterase/lipase family.</text>
</comment>
<reference evidence="7" key="1">
    <citation type="journal article" date="2015" name="Nat. Genet.">
        <title>The genome and transcriptome of the zoonotic hookworm Ancylostoma ceylanicum identify infection-specific gene families.</title>
        <authorList>
            <person name="Schwarz E.M."/>
            <person name="Hu Y."/>
            <person name="Antoshechkin I."/>
            <person name="Miller M.M."/>
            <person name="Sternberg P.W."/>
            <person name="Aroian R.V."/>
        </authorList>
    </citation>
    <scope>NUCLEOTIDE SEQUENCE</scope>
    <source>
        <strain evidence="7">HY135</strain>
    </source>
</reference>
<protein>
    <recommendedName>
        <fullName evidence="4">Carboxylic ester hydrolase</fullName>
        <ecNumber evidence="4">3.1.1.-</ecNumber>
    </recommendedName>
</protein>
<evidence type="ECO:0000256" key="1">
    <source>
        <dbReference type="ARBA" id="ARBA00005964"/>
    </source>
</evidence>
<proteinExistence type="inferred from homology"/>
<evidence type="ECO:0000256" key="3">
    <source>
        <dbReference type="ARBA" id="ARBA00022801"/>
    </source>
</evidence>
<dbReference type="ESTHER" id="9bila-a0a016u058">
    <property type="family name" value="Carb_B_Nematoda"/>
</dbReference>
<dbReference type="InterPro" id="IPR029058">
    <property type="entry name" value="AB_hydrolase_fold"/>
</dbReference>